<evidence type="ECO:0000259" key="7">
    <source>
        <dbReference type="PROSITE" id="PS50089"/>
    </source>
</evidence>
<reference evidence="9 10" key="1">
    <citation type="submission" date="2020-04" db="EMBL/GenBank/DDBJ databases">
        <title>Chromosome-level genome assembly of a cyprinid fish Onychostoma macrolepis by integration of Nanopore Sequencing, Bionano and Hi-C technology.</title>
        <authorList>
            <person name="Wang D."/>
        </authorList>
    </citation>
    <scope>NUCLEOTIDE SEQUENCE [LARGE SCALE GENOMIC DNA]</scope>
    <source>
        <strain evidence="9">SWU-2019</strain>
        <tissue evidence="9">Muscle</tissue>
    </source>
</reference>
<evidence type="ECO:0000256" key="2">
    <source>
        <dbReference type="ARBA" id="ARBA00022771"/>
    </source>
</evidence>
<keyword evidence="2 4" id="KW-0863">Zinc-finger</keyword>
<dbReference type="Pfam" id="PF00643">
    <property type="entry name" value="zf-B_box"/>
    <property type="match status" value="1"/>
</dbReference>
<dbReference type="Gene3D" id="4.10.830.40">
    <property type="match status" value="1"/>
</dbReference>
<organism evidence="9 10">
    <name type="scientific">Onychostoma macrolepis</name>
    <dbReference type="NCBI Taxonomy" id="369639"/>
    <lineage>
        <taxon>Eukaryota</taxon>
        <taxon>Metazoa</taxon>
        <taxon>Chordata</taxon>
        <taxon>Craniata</taxon>
        <taxon>Vertebrata</taxon>
        <taxon>Euteleostomi</taxon>
        <taxon>Actinopterygii</taxon>
        <taxon>Neopterygii</taxon>
        <taxon>Teleostei</taxon>
        <taxon>Ostariophysi</taxon>
        <taxon>Cypriniformes</taxon>
        <taxon>Cyprinidae</taxon>
        <taxon>Acrossocheilinae</taxon>
        <taxon>Onychostoma</taxon>
    </lineage>
</organism>
<dbReference type="Pfam" id="PF15227">
    <property type="entry name" value="zf-C3HC4_4"/>
    <property type="match status" value="1"/>
</dbReference>
<evidence type="ECO:0000259" key="8">
    <source>
        <dbReference type="PROSITE" id="PS50119"/>
    </source>
</evidence>
<feature type="coiled-coil region" evidence="5">
    <location>
        <begin position="262"/>
        <end position="296"/>
    </location>
</feature>
<dbReference type="PROSITE" id="PS50119">
    <property type="entry name" value="ZF_BBOX"/>
    <property type="match status" value="1"/>
</dbReference>
<dbReference type="GO" id="GO:0008270">
    <property type="term" value="F:zinc ion binding"/>
    <property type="evidence" value="ECO:0007669"/>
    <property type="project" value="UniProtKB-KW"/>
</dbReference>
<keyword evidence="5" id="KW-0175">Coiled coil</keyword>
<evidence type="ECO:0000256" key="1">
    <source>
        <dbReference type="ARBA" id="ARBA00022723"/>
    </source>
</evidence>
<dbReference type="PANTHER" id="PTHR25465:SF5">
    <property type="entry name" value="E3 UBIQUITIN_ISG15 LIGASE TRIM25-RELATED"/>
    <property type="match status" value="1"/>
</dbReference>
<evidence type="ECO:0000256" key="6">
    <source>
        <dbReference type="SAM" id="MobiDB-lite"/>
    </source>
</evidence>
<feature type="domain" description="RING-type" evidence="7">
    <location>
        <begin position="15"/>
        <end position="58"/>
    </location>
</feature>
<dbReference type="PANTHER" id="PTHR25465">
    <property type="entry name" value="B-BOX DOMAIN CONTAINING"/>
    <property type="match status" value="1"/>
</dbReference>
<feature type="region of interest" description="Disordered" evidence="6">
    <location>
        <begin position="386"/>
        <end position="655"/>
    </location>
</feature>
<dbReference type="InterPro" id="IPR017907">
    <property type="entry name" value="Znf_RING_CS"/>
</dbReference>
<evidence type="ECO:0000256" key="4">
    <source>
        <dbReference type="PROSITE-ProRule" id="PRU00024"/>
    </source>
</evidence>
<dbReference type="Gene3D" id="3.30.160.60">
    <property type="entry name" value="Classic Zinc Finger"/>
    <property type="match status" value="1"/>
</dbReference>
<dbReference type="SMART" id="SM00336">
    <property type="entry name" value="BBOX"/>
    <property type="match status" value="1"/>
</dbReference>
<keyword evidence="1" id="KW-0479">Metal-binding</keyword>
<dbReference type="EMBL" id="JAAMOB010000011">
    <property type="protein sequence ID" value="KAF4107763.1"/>
    <property type="molecule type" value="Genomic_DNA"/>
</dbReference>
<dbReference type="SUPFAM" id="SSF57845">
    <property type="entry name" value="B-box zinc-binding domain"/>
    <property type="match status" value="1"/>
</dbReference>
<dbReference type="InterPro" id="IPR001841">
    <property type="entry name" value="Znf_RING"/>
</dbReference>
<dbReference type="InterPro" id="IPR051051">
    <property type="entry name" value="E3_ubiq-ligase_TRIM/RNF"/>
</dbReference>
<dbReference type="Gene3D" id="3.30.40.10">
    <property type="entry name" value="Zinc/RING finger domain, C3HC4 (zinc finger)"/>
    <property type="match status" value="1"/>
</dbReference>
<dbReference type="SUPFAM" id="SSF57850">
    <property type="entry name" value="RING/U-box"/>
    <property type="match status" value="1"/>
</dbReference>
<feature type="coiled-coil region" evidence="5">
    <location>
        <begin position="193"/>
        <end position="238"/>
    </location>
</feature>
<name>A0A7J6CMN0_9TELE</name>
<evidence type="ECO:0000313" key="10">
    <source>
        <dbReference type="Proteomes" id="UP000579812"/>
    </source>
</evidence>
<dbReference type="PROSITE" id="PS00518">
    <property type="entry name" value="ZF_RING_1"/>
    <property type="match status" value="1"/>
</dbReference>
<feature type="domain" description="B box-type" evidence="8">
    <location>
        <begin position="149"/>
        <end position="189"/>
    </location>
</feature>
<accession>A0A7J6CMN0</accession>
<dbReference type="InterPro" id="IPR013083">
    <property type="entry name" value="Znf_RING/FYVE/PHD"/>
</dbReference>
<comment type="caution">
    <text evidence="9">The sequence shown here is derived from an EMBL/GenBank/DDBJ whole genome shotgun (WGS) entry which is preliminary data.</text>
</comment>
<proteinExistence type="predicted"/>
<sequence>MAEASISWAEDQFCCPVCLDLLKNPVTIPCGHSYCMSCISDVWDQEDQKGIQRCPLCKQTFSPRPVLGKNVVIAEMVEKLKKTRLQAAGPAVHHTGSGDVQCDSCTGIKQKAVKSCLECQNSYCQNHLEQHENLFRSKKHNLMDATGRLQEMICSQHDKLLEIYCRTDQRCICMMCLVDEHKNHDTVSTVAERKEKQRHFEDTQRNIQKIIQQKGKDIQELREAVESHKRSAQTAVEDSERIFTELIRSIEKCCSEVKQLIRDQERAAVSRAEELLEQLELELDDLRWRDAELKQLSETQDHVHFLKSLPSVSFSESTVDFTVANHSFDDVVKSVSQLRDKLQQFSVDEAEKISKRVKTVQVIQTPEYQPREEFLQYSHPVVLTAKKPKPPAPTPASPFEGWKTKPLAPTSASPFEEWKPKPTGPTSASPFEEWKPKPSAPKFANPFEGWKSKPPATTSASPFEEWKPKPSAPTSASPFEEWKPKPSAPKFANPFEGWKPKPQAPNYANLFEGGSPNPPPPPLQARLRSGSPNPRPPNLQTRLRGGSPNPRPPTTQTCLRGGSPNPPPPPLQARLRSGSPNPQPRPPLARLRSGSPNPRPPPLQARLRGGSPNPQPPLPQAPLRSVSPNPQRPNLQTRLRGGSPNPRPPPLQAHLRSGNPSMQAHLGEGGPNLHPINLLELMESKIPRTYLPLLMSKQSATHPVIYISRSF</sequence>
<dbReference type="SMART" id="SM00184">
    <property type="entry name" value="RING"/>
    <property type="match status" value="1"/>
</dbReference>
<evidence type="ECO:0000313" key="9">
    <source>
        <dbReference type="EMBL" id="KAF4107763.1"/>
    </source>
</evidence>
<protein>
    <submittedName>
        <fullName evidence="9">Uncharacterized protein</fullName>
    </submittedName>
</protein>
<keyword evidence="10" id="KW-1185">Reference proteome</keyword>
<evidence type="ECO:0000256" key="5">
    <source>
        <dbReference type="SAM" id="Coils"/>
    </source>
</evidence>
<dbReference type="AlphaFoldDB" id="A0A7J6CMN0"/>
<evidence type="ECO:0000256" key="3">
    <source>
        <dbReference type="ARBA" id="ARBA00022833"/>
    </source>
</evidence>
<dbReference type="InterPro" id="IPR000315">
    <property type="entry name" value="Znf_B-box"/>
</dbReference>
<dbReference type="CDD" id="cd19769">
    <property type="entry name" value="Bbox2_TRIM16-like"/>
    <property type="match status" value="1"/>
</dbReference>
<dbReference type="Proteomes" id="UP000579812">
    <property type="component" value="Unassembled WGS sequence"/>
</dbReference>
<dbReference type="Pfam" id="PF25600">
    <property type="entry name" value="TRIM_CC"/>
    <property type="match status" value="1"/>
</dbReference>
<dbReference type="OrthoDB" id="6105938at2759"/>
<dbReference type="PROSITE" id="PS50089">
    <property type="entry name" value="ZF_RING_2"/>
    <property type="match status" value="1"/>
</dbReference>
<gene>
    <name evidence="9" type="ORF">G5714_012127</name>
</gene>
<dbReference type="InterPro" id="IPR058030">
    <property type="entry name" value="TRIM8/14/16/25/29/45/65_CC"/>
</dbReference>
<feature type="compositionally biased region" description="Polar residues" evidence="6">
    <location>
        <begin position="626"/>
        <end position="637"/>
    </location>
</feature>
<keyword evidence="3" id="KW-0862">Zinc</keyword>